<keyword evidence="8" id="KW-0325">Glycoprotein</keyword>
<evidence type="ECO:0000259" key="10">
    <source>
        <dbReference type="Pfam" id="PF00060"/>
    </source>
</evidence>
<keyword evidence="7" id="KW-0675">Receptor</keyword>
<dbReference type="GO" id="GO:0050906">
    <property type="term" value="P:detection of stimulus involved in sensory perception"/>
    <property type="evidence" value="ECO:0007669"/>
    <property type="project" value="UniProtKB-ARBA"/>
</dbReference>
<evidence type="ECO:0000256" key="3">
    <source>
        <dbReference type="ARBA" id="ARBA00022475"/>
    </source>
</evidence>
<comment type="similarity">
    <text evidence="2">Belongs to the glutamate-gated ion channel (TC 1.A.10.1) family.</text>
</comment>
<organism evidence="11 12">
    <name type="scientific">Aromia moschata</name>
    <dbReference type="NCBI Taxonomy" id="1265417"/>
    <lineage>
        <taxon>Eukaryota</taxon>
        <taxon>Metazoa</taxon>
        <taxon>Ecdysozoa</taxon>
        <taxon>Arthropoda</taxon>
        <taxon>Hexapoda</taxon>
        <taxon>Insecta</taxon>
        <taxon>Pterygota</taxon>
        <taxon>Neoptera</taxon>
        <taxon>Endopterygota</taxon>
        <taxon>Coleoptera</taxon>
        <taxon>Polyphaga</taxon>
        <taxon>Cucujiformia</taxon>
        <taxon>Chrysomeloidea</taxon>
        <taxon>Cerambycidae</taxon>
        <taxon>Cerambycinae</taxon>
        <taxon>Callichromatini</taxon>
        <taxon>Aromia</taxon>
    </lineage>
</organism>
<evidence type="ECO:0000256" key="8">
    <source>
        <dbReference type="ARBA" id="ARBA00023180"/>
    </source>
</evidence>
<gene>
    <name evidence="11" type="ORF">NQ318_019363</name>
</gene>
<dbReference type="EMBL" id="JAPWTK010000274">
    <property type="protein sequence ID" value="KAJ8943880.1"/>
    <property type="molecule type" value="Genomic_DNA"/>
</dbReference>
<dbReference type="Gene3D" id="1.10.287.70">
    <property type="match status" value="1"/>
</dbReference>
<evidence type="ECO:0000313" key="12">
    <source>
        <dbReference type="Proteomes" id="UP001162162"/>
    </source>
</evidence>
<evidence type="ECO:0000256" key="2">
    <source>
        <dbReference type="ARBA" id="ARBA00008685"/>
    </source>
</evidence>
<evidence type="ECO:0000256" key="4">
    <source>
        <dbReference type="ARBA" id="ARBA00022692"/>
    </source>
</evidence>
<dbReference type="GO" id="GO:0005886">
    <property type="term" value="C:plasma membrane"/>
    <property type="evidence" value="ECO:0007669"/>
    <property type="project" value="UniProtKB-SubCell"/>
</dbReference>
<evidence type="ECO:0000313" key="11">
    <source>
        <dbReference type="EMBL" id="KAJ8943880.1"/>
    </source>
</evidence>
<accession>A0AAV8XZH3</accession>
<dbReference type="Pfam" id="PF00060">
    <property type="entry name" value="Lig_chan"/>
    <property type="match status" value="1"/>
</dbReference>
<feature type="transmembrane region" description="Helical" evidence="9">
    <location>
        <begin position="236"/>
        <end position="253"/>
    </location>
</feature>
<dbReference type="AlphaFoldDB" id="A0AAV8XZH3"/>
<keyword evidence="3" id="KW-1003">Cell membrane</keyword>
<dbReference type="Proteomes" id="UP001162162">
    <property type="component" value="Unassembled WGS sequence"/>
</dbReference>
<keyword evidence="4 9" id="KW-0812">Transmembrane</keyword>
<feature type="transmembrane region" description="Helical" evidence="9">
    <location>
        <begin position="177"/>
        <end position="197"/>
    </location>
</feature>
<keyword evidence="6 9" id="KW-0472">Membrane</keyword>
<sequence>MEKKKKKPALIISNIIKPWLTKQKETSQYFSANSRNSITCREDGVAWLALSLQRSKQCLMKRPFIHCQYLLCYNLRLRYTAVKIAKAKAAYNVTITHLRFGNKTSGIDGGITAFLHNNTLDISRTGALYNLGRCPYYDYIMIPTTTYRELQGLFFFQNTGSKPIGLAILKPFTKETWFVTLGAMLVMSMALKTAYWIDVTHFNSRIRYSFFTSLLIIISILTQQGSAVVPHRLGGRIVFFGSLIFSILLYNYYTSSLVSSLLSTKPPAPKTFKDLYESDLQVGVENAPHVISYIVQMINDTYLALLNSTKIYQSSHPNYWTPKEGLEKVRQGGYAFYIAESTAYDIISRTFDNMQICNLGKVILMPASTVGLLLPKKSQYTELFQISSAMMRQGGIIKKTVGYNVTVTLERFGNTTSGIDGG</sequence>
<evidence type="ECO:0000256" key="6">
    <source>
        <dbReference type="ARBA" id="ARBA00023136"/>
    </source>
</evidence>
<dbReference type="InterPro" id="IPR001320">
    <property type="entry name" value="Iontro_rcpt_C"/>
</dbReference>
<proteinExistence type="inferred from homology"/>
<feature type="transmembrane region" description="Helical" evidence="9">
    <location>
        <begin position="209"/>
        <end position="229"/>
    </location>
</feature>
<feature type="domain" description="Ionotropic glutamate receptor C-terminal" evidence="10">
    <location>
        <begin position="174"/>
        <end position="279"/>
    </location>
</feature>
<dbReference type="PANTHER" id="PTHR42643:SF32">
    <property type="entry name" value="IONOTROPIC RECEPTOR 31A, ISOFORM C-RELATED"/>
    <property type="match status" value="1"/>
</dbReference>
<keyword evidence="5 9" id="KW-1133">Transmembrane helix</keyword>
<name>A0AAV8XZH3_9CUCU</name>
<protein>
    <recommendedName>
        <fullName evidence="10">Ionotropic glutamate receptor C-terminal domain-containing protein</fullName>
    </recommendedName>
</protein>
<dbReference type="SUPFAM" id="SSF53850">
    <property type="entry name" value="Periplasmic binding protein-like II"/>
    <property type="match status" value="1"/>
</dbReference>
<keyword evidence="12" id="KW-1185">Reference proteome</keyword>
<evidence type="ECO:0000256" key="7">
    <source>
        <dbReference type="ARBA" id="ARBA00023170"/>
    </source>
</evidence>
<dbReference type="GO" id="GO:0015276">
    <property type="term" value="F:ligand-gated monoatomic ion channel activity"/>
    <property type="evidence" value="ECO:0007669"/>
    <property type="project" value="InterPro"/>
</dbReference>
<dbReference type="InterPro" id="IPR052192">
    <property type="entry name" value="Insect_Ionotropic_Sensory_Rcpt"/>
</dbReference>
<dbReference type="PANTHER" id="PTHR42643">
    <property type="entry name" value="IONOTROPIC RECEPTOR 20A-RELATED"/>
    <property type="match status" value="1"/>
</dbReference>
<evidence type="ECO:0000256" key="5">
    <source>
        <dbReference type="ARBA" id="ARBA00022989"/>
    </source>
</evidence>
<evidence type="ECO:0000256" key="1">
    <source>
        <dbReference type="ARBA" id="ARBA00004651"/>
    </source>
</evidence>
<evidence type="ECO:0000256" key="9">
    <source>
        <dbReference type="SAM" id="Phobius"/>
    </source>
</evidence>
<comment type="subcellular location">
    <subcellularLocation>
        <location evidence="1">Cell membrane</location>
        <topology evidence="1">Multi-pass membrane protein</topology>
    </subcellularLocation>
</comment>
<comment type="caution">
    <text evidence="11">The sequence shown here is derived from an EMBL/GenBank/DDBJ whole genome shotgun (WGS) entry which is preliminary data.</text>
</comment>
<reference evidence="11" key="1">
    <citation type="journal article" date="2023" name="Insect Mol. Biol.">
        <title>Genome sequencing provides insights into the evolution of gene families encoding plant cell wall-degrading enzymes in longhorned beetles.</title>
        <authorList>
            <person name="Shin N.R."/>
            <person name="Okamura Y."/>
            <person name="Kirsch R."/>
            <person name="Pauchet Y."/>
        </authorList>
    </citation>
    <scope>NUCLEOTIDE SEQUENCE</scope>
    <source>
        <strain evidence="11">AMC_N1</strain>
    </source>
</reference>